<protein>
    <submittedName>
        <fullName evidence="2">Uncharacterized protein</fullName>
    </submittedName>
</protein>
<dbReference type="EMBL" id="CP071793">
    <property type="protein sequence ID" value="QTD51458.1"/>
    <property type="molecule type" value="Genomic_DNA"/>
</dbReference>
<feature type="transmembrane region" description="Helical" evidence="1">
    <location>
        <begin position="25"/>
        <end position="43"/>
    </location>
</feature>
<name>A0A8A4TR18_SULCO</name>
<keyword evidence="1" id="KW-0472">Membrane</keyword>
<dbReference type="KEGG" id="scor:J3U87_03225"/>
<feature type="transmembrane region" description="Helical" evidence="1">
    <location>
        <begin position="63"/>
        <end position="84"/>
    </location>
</feature>
<evidence type="ECO:0000313" key="2">
    <source>
        <dbReference type="EMBL" id="QTD51458.1"/>
    </source>
</evidence>
<accession>A0A8A4TR18</accession>
<keyword evidence="3" id="KW-1185">Reference proteome</keyword>
<organism evidence="2 3">
    <name type="scientific">Sulfidibacter corallicola</name>
    <dbReference type="NCBI Taxonomy" id="2818388"/>
    <lineage>
        <taxon>Bacteria</taxon>
        <taxon>Pseudomonadati</taxon>
        <taxon>Acidobacteriota</taxon>
        <taxon>Holophagae</taxon>
        <taxon>Acanthopleuribacterales</taxon>
        <taxon>Acanthopleuribacteraceae</taxon>
        <taxon>Sulfidibacter</taxon>
    </lineage>
</organism>
<evidence type="ECO:0000256" key="1">
    <source>
        <dbReference type="SAM" id="Phobius"/>
    </source>
</evidence>
<evidence type="ECO:0000313" key="3">
    <source>
        <dbReference type="Proteomes" id="UP000663929"/>
    </source>
</evidence>
<feature type="transmembrane region" description="Helical" evidence="1">
    <location>
        <begin position="163"/>
        <end position="186"/>
    </location>
</feature>
<reference evidence="2" key="1">
    <citation type="submission" date="2021-03" db="EMBL/GenBank/DDBJ databases">
        <title>Acanthopleuribacteraceae sp. M133.</title>
        <authorList>
            <person name="Wang G."/>
        </authorList>
    </citation>
    <scope>NUCLEOTIDE SEQUENCE</scope>
    <source>
        <strain evidence="2">M133</strain>
    </source>
</reference>
<feature type="transmembrane region" description="Helical" evidence="1">
    <location>
        <begin position="133"/>
        <end position="151"/>
    </location>
</feature>
<dbReference type="Proteomes" id="UP000663929">
    <property type="component" value="Chromosome"/>
</dbReference>
<keyword evidence="1" id="KW-0812">Transmembrane</keyword>
<dbReference type="RefSeq" id="WP_237381586.1">
    <property type="nucleotide sequence ID" value="NZ_CP071793.1"/>
</dbReference>
<feature type="transmembrane region" description="Helical" evidence="1">
    <location>
        <begin position="96"/>
        <end position="121"/>
    </location>
</feature>
<dbReference type="AlphaFoldDB" id="A0A8A4TR18"/>
<keyword evidence="1" id="KW-1133">Transmembrane helix</keyword>
<gene>
    <name evidence="2" type="ORF">J3U87_03225</name>
</gene>
<sequence length="309" mass="33107">MEVYYLRAVRTVSAQLEKVQHLEKWMLFALASPCAAFIGSLWGQVANPFPRQGSGLMAGTLYTAVWVAWIGFSIGGTVAVIQNWYMQRLETAGRALATAVGYATLGGFLGGVALVIVKVTLATIEGMLFKSATMAHIAGWTAESLVLAAFISRSIPNLPMKRALIAGSIAGFLGGFATGISIPAALGDSLKGVLLGLAIGLVEKVAREAWIEVHRDFSAEAASGSIVMMNQVPKINLGENPLRVGSTPDCEIFVRSGDDKSEVLKTLTFKDQRIFVKDQDSGIERQMDDGQSVRVANVTLKAFLKRKPS</sequence>
<proteinExistence type="predicted"/>